<dbReference type="Gene3D" id="2.30.42.10">
    <property type="match status" value="1"/>
</dbReference>
<feature type="domain" description="PDZ" evidence="1">
    <location>
        <begin position="459"/>
        <end position="518"/>
    </location>
</feature>
<protein>
    <submittedName>
        <fullName evidence="2">Putative protease with the C-terminal PDZ domain</fullName>
    </submittedName>
</protein>
<evidence type="ECO:0000313" key="3">
    <source>
        <dbReference type="Proteomes" id="UP000005744"/>
    </source>
</evidence>
<dbReference type="eggNOG" id="COG3975">
    <property type="taxonomic scope" value="Bacteria"/>
</dbReference>
<dbReference type="InterPro" id="IPR027268">
    <property type="entry name" value="Peptidase_M4/M1_CTD_sf"/>
</dbReference>
<dbReference type="Gene3D" id="1.10.390.10">
    <property type="entry name" value="Neutral Protease Domain 2"/>
    <property type="match status" value="1"/>
</dbReference>
<keyword evidence="2" id="KW-0378">Hydrolase</keyword>
<dbReference type="InterPro" id="IPR040756">
    <property type="entry name" value="Peptidase_M61_N"/>
</dbReference>
<proteinExistence type="predicted"/>
<dbReference type="InterPro" id="IPR036034">
    <property type="entry name" value="PDZ_sf"/>
</dbReference>
<organism evidence="2 3">
    <name type="scientific">Beggiatoa alba B18LD</name>
    <dbReference type="NCBI Taxonomy" id="395493"/>
    <lineage>
        <taxon>Bacteria</taxon>
        <taxon>Pseudomonadati</taxon>
        <taxon>Pseudomonadota</taxon>
        <taxon>Gammaproteobacteria</taxon>
        <taxon>Thiotrichales</taxon>
        <taxon>Thiotrichaceae</taxon>
        <taxon>Beggiatoa</taxon>
    </lineage>
</organism>
<keyword evidence="2" id="KW-0645">Protease</keyword>
<dbReference type="GO" id="GO:0006508">
    <property type="term" value="P:proteolysis"/>
    <property type="evidence" value="ECO:0007669"/>
    <property type="project" value="UniProtKB-KW"/>
</dbReference>
<keyword evidence="3" id="KW-1185">Reference proteome</keyword>
<dbReference type="SUPFAM" id="SSF50156">
    <property type="entry name" value="PDZ domain-like"/>
    <property type="match status" value="1"/>
</dbReference>
<dbReference type="HOGENOM" id="CLU_022755_0_0_6"/>
<dbReference type="InterPro" id="IPR001478">
    <property type="entry name" value="PDZ"/>
</dbReference>
<dbReference type="InterPro" id="IPR007963">
    <property type="entry name" value="Peptidase_M61_catalytic"/>
</dbReference>
<dbReference type="SMART" id="SM00228">
    <property type="entry name" value="PDZ"/>
    <property type="match status" value="1"/>
</dbReference>
<dbReference type="RefSeq" id="WP_002683500.1">
    <property type="nucleotide sequence ID" value="NZ_JH600070.1"/>
</dbReference>
<dbReference type="AlphaFoldDB" id="I3CD07"/>
<dbReference type="PIRSF" id="PIRSF016493">
    <property type="entry name" value="Glycyl_aminpptds"/>
    <property type="match status" value="1"/>
</dbReference>
<dbReference type="GO" id="GO:0008233">
    <property type="term" value="F:peptidase activity"/>
    <property type="evidence" value="ECO:0007669"/>
    <property type="project" value="UniProtKB-KW"/>
</dbReference>
<accession>I3CD07</accession>
<dbReference type="SUPFAM" id="SSF55486">
    <property type="entry name" value="Metalloproteases ('zincins'), catalytic domain"/>
    <property type="match status" value="1"/>
</dbReference>
<dbReference type="OrthoDB" id="9778516at2"/>
<dbReference type="PROSITE" id="PS50106">
    <property type="entry name" value="PDZ"/>
    <property type="match status" value="1"/>
</dbReference>
<dbReference type="InterPro" id="IPR024191">
    <property type="entry name" value="Peptidase_M61"/>
</dbReference>
<sequence>MQVHYLVNIPAPQTHIVQVTLKAQRQPEQQRLQFFLPAWSPGSYLVREYARHIRSLSARTSALLPLFCQQISKDTWEIDWTKSSIETQNSLDFQIDYEVYCHELTVRTAHIDNTHAFLHAPAYLLGIKNVALINPIIYLQFPNEWQSITTGLEALSKYPYCYIASDYDQLLDCPIEIGNQTTDTFYVNNKAHHIGFYGDIYPHPYSLRQDMQTLVETISQTMQSMPYNHYAFIVHFAPRLYGGLEHSNSSTLQFDGRKLGNRKEYIRWLGLVAHEYFHTWNIKRIRPADFAQLDYAQENYTRMLWLAEGLTSFVDDLFVYRAGLCSLEEYLERICEDLNRYYTIQGRYFHSLEDSSFNAWIKLYRPDENTANSSISYYLKGGLIFALLNIQLSQFGKHIDDFLHLLWQDYQTNPQAGITTEQVLAMITSLSNAEVSTEFYRFISTTEEIDFASFYQQIGVQFIWKSSGKAWLGAEFEYRGERVLIKTVHLNSPAYASGLNAGDEILAINRQRITVDDMQKLEILLSEQTYDFLIARTEQILELPIMTGKAPETLDKLAVIDAEKARSVLWGQTSH</sequence>
<reference evidence="2 3" key="1">
    <citation type="submission" date="2011-11" db="EMBL/GenBank/DDBJ databases">
        <title>Improved High-Quality Draft sequence of Beggiatoa alba B18lD.</title>
        <authorList>
            <consortium name="US DOE Joint Genome Institute"/>
            <person name="Lucas S."/>
            <person name="Han J."/>
            <person name="Lapidus A."/>
            <person name="Cheng J.-F."/>
            <person name="Goodwin L."/>
            <person name="Pitluck S."/>
            <person name="Peters L."/>
            <person name="Mikhailova N."/>
            <person name="Held B."/>
            <person name="Detter J.C."/>
            <person name="Han C."/>
            <person name="Tapia R."/>
            <person name="Land M."/>
            <person name="Hauser L."/>
            <person name="Kyrpides N."/>
            <person name="Ivanova N."/>
            <person name="Pagani I."/>
            <person name="Samuel K."/>
            <person name="Teske A."/>
            <person name="Mueller J."/>
            <person name="Woyke T."/>
        </authorList>
    </citation>
    <scope>NUCLEOTIDE SEQUENCE [LARGE SCALE GENOMIC DNA]</scope>
    <source>
        <strain evidence="2 3">B18LD</strain>
    </source>
</reference>
<dbReference type="Gene3D" id="2.60.40.3650">
    <property type="match status" value="1"/>
</dbReference>
<evidence type="ECO:0000313" key="2">
    <source>
        <dbReference type="EMBL" id="EIJ41500.1"/>
    </source>
</evidence>
<gene>
    <name evidence="2" type="ORF">BegalDRAFT_0584</name>
</gene>
<dbReference type="EMBL" id="JH600070">
    <property type="protein sequence ID" value="EIJ41500.1"/>
    <property type="molecule type" value="Genomic_DNA"/>
</dbReference>
<dbReference type="Pfam" id="PF05299">
    <property type="entry name" value="Peptidase_M61"/>
    <property type="match status" value="1"/>
</dbReference>
<dbReference type="Pfam" id="PF00595">
    <property type="entry name" value="PDZ"/>
    <property type="match status" value="1"/>
</dbReference>
<dbReference type="Pfam" id="PF17899">
    <property type="entry name" value="Peptidase_M61_N"/>
    <property type="match status" value="1"/>
</dbReference>
<evidence type="ECO:0000259" key="1">
    <source>
        <dbReference type="PROSITE" id="PS50106"/>
    </source>
</evidence>
<dbReference type="Proteomes" id="UP000005744">
    <property type="component" value="Unassembled WGS sequence"/>
</dbReference>
<name>I3CD07_9GAMM</name>